<gene>
    <name evidence="3" type="ORF">UCDDA912_g03346</name>
</gene>
<evidence type="ECO:0000256" key="2">
    <source>
        <dbReference type="SAM" id="SignalP"/>
    </source>
</evidence>
<sequence>MRFSTVLVLISTAAAATLPHAARQNTNAQTVSAKTGLTDQEALDIFNTLDTGDANAPGSVNGNGQRNPIDGFSADETTDIVRQGLAEFREQNSIAESDDDEADDALPEGAEDQE</sequence>
<dbReference type="AlphaFoldDB" id="A0A0G2FRR8"/>
<dbReference type="OrthoDB" id="4848194at2759"/>
<keyword evidence="4" id="KW-1185">Reference proteome</keyword>
<dbReference type="EMBL" id="LCUC01000112">
    <property type="protein sequence ID" value="KKY36674.1"/>
    <property type="molecule type" value="Genomic_DNA"/>
</dbReference>
<name>A0A0G2FRR8_9PEZI</name>
<feature type="region of interest" description="Disordered" evidence="1">
    <location>
        <begin position="48"/>
        <end position="114"/>
    </location>
</feature>
<evidence type="ECO:0000313" key="4">
    <source>
        <dbReference type="Proteomes" id="UP000034680"/>
    </source>
</evidence>
<proteinExistence type="predicted"/>
<feature type="signal peptide" evidence="2">
    <location>
        <begin position="1"/>
        <end position="15"/>
    </location>
</feature>
<feature type="chain" id="PRO_5012136040" evidence="2">
    <location>
        <begin position="16"/>
        <end position="114"/>
    </location>
</feature>
<dbReference type="Proteomes" id="UP000034680">
    <property type="component" value="Unassembled WGS sequence"/>
</dbReference>
<evidence type="ECO:0000256" key="1">
    <source>
        <dbReference type="SAM" id="MobiDB-lite"/>
    </source>
</evidence>
<feature type="compositionally biased region" description="Acidic residues" evidence="1">
    <location>
        <begin position="96"/>
        <end position="114"/>
    </location>
</feature>
<reference evidence="3 4" key="2">
    <citation type="submission" date="2015-05" db="EMBL/GenBank/DDBJ databases">
        <authorList>
            <person name="Morales-Cruz A."/>
            <person name="Amrine K.C."/>
            <person name="Cantu D."/>
        </authorList>
    </citation>
    <scope>NUCLEOTIDE SEQUENCE [LARGE SCALE GENOMIC DNA]</scope>
    <source>
        <strain evidence="3">DA912</strain>
    </source>
</reference>
<reference evidence="3 4" key="1">
    <citation type="submission" date="2015-05" db="EMBL/GenBank/DDBJ databases">
        <title>Distinctive expansion of gene families associated with plant cell wall degradation and secondary metabolism in the genomes of grapevine trunk pathogens.</title>
        <authorList>
            <person name="Lawrence D.P."/>
            <person name="Travadon R."/>
            <person name="Rolshausen P.E."/>
            <person name="Baumgartner K."/>
        </authorList>
    </citation>
    <scope>NUCLEOTIDE SEQUENCE [LARGE SCALE GENOMIC DNA]</scope>
    <source>
        <strain evidence="3">DA912</strain>
    </source>
</reference>
<accession>A0A0G2FRR8</accession>
<evidence type="ECO:0000313" key="3">
    <source>
        <dbReference type="EMBL" id="KKY36674.1"/>
    </source>
</evidence>
<organism evidence="3 4">
    <name type="scientific">Diaporthe ampelina</name>
    <dbReference type="NCBI Taxonomy" id="1214573"/>
    <lineage>
        <taxon>Eukaryota</taxon>
        <taxon>Fungi</taxon>
        <taxon>Dikarya</taxon>
        <taxon>Ascomycota</taxon>
        <taxon>Pezizomycotina</taxon>
        <taxon>Sordariomycetes</taxon>
        <taxon>Sordariomycetidae</taxon>
        <taxon>Diaporthales</taxon>
        <taxon>Diaporthaceae</taxon>
        <taxon>Diaporthe</taxon>
    </lineage>
</organism>
<comment type="caution">
    <text evidence="3">The sequence shown here is derived from an EMBL/GenBank/DDBJ whole genome shotgun (WGS) entry which is preliminary data.</text>
</comment>
<keyword evidence="2" id="KW-0732">Signal</keyword>
<protein>
    <submittedName>
        <fullName evidence="3">Uncharacterized protein</fullName>
    </submittedName>
</protein>